<dbReference type="GO" id="GO:0005198">
    <property type="term" value="F:structural molecule activity"/>
    <property type="evidence" value="ECO:0007669"/>
    <property type="project" value="TreeGrafter"/>
</dbReference>
<dbReference type="GO" id="GO:0000814">
    <property type="term" value="C:ESCRT II complex"/>
    <property type="evidence" value="ECO:0007669"/>
    <property type="project" value="InterPro"/>
</dbReference>
<dbReference type="InterPro" id="IPR014041">
    <property type="entry name" value="ESCRT-II_cplx_Vps25-sub_N"/>
</dbReference>
<dbReference type="AlphaFoldDB" id="A0A9P6NNM6"/>
<evidence type="ECO:0000256" key="3">
    <source>
        <dbReference type="ARBA" id="ARBA00022927"/>
    </source>
</evidence>
<gene>
    <name evidence="4" type="ORF">CROQUDRAFT_38261</name>
</gene>
<reference evidence="4" key="1">
    <citation type="submission" date="2013-11" db="EMBL/GenBank/DDBJ databases">
        <title>Genome sequence of the fusiform rust pathogen reveals effectors for host alternation and coevolution with pine.</title>
        <authorList>
            <consortium name="DOE Joint Genome Institute"/>
            <person name="Smith K."/>
            <person name="Pendleton A."/>
            <person name="Kubisiak T."/>
            <person name="Anderson C."/>
            <person name="Salamov A."/>
            <person name="Aerts A."/>
            <person name="Riley R."/>
            <person name="Clum A."/>
            <person name="Lindquist E."/>
            <person name="Ence D."/>
            <person name="Campbell M."/>
            <person name="Kronenberg Z."/>
            <person name="Feau N."/>
            <person name="Dhillon B."/>
            <person name="Hamelin R."/>
            <person name="Burleigh J."/>
            <person name="Smith J."/>
            <person name="Yandell M."/>
            <person name="Nelson C."/>
            <person name="Grigoriev I."/>
            <person name="Davis J."/>
        </authorList>
    </citation>
    <scope>NUCLEOTIDE SEQUENCE</scope>
    <source>
        <strain evidence="4">G11</strain>
    </source>
</reference>
<dbReference type="SUPFAM" id="SSF46785">
    <property type="entry name" value="Winged helix' DNA-binding domain"/>
    <property type="match status" value="2"/>
</dbReference>
<dbReference type="EMBL" id="MU167219">
    <property type="protein sequence ID" value="KAG0150465.1"/>
    <property type="molecule type" value="Genomic_DNA"/>
</dbReference>
<comment type="caution">
    <text evidence="4">The sequence shown here is derived from an EMBL/GenBank/DDBJ whole genome shotgun (WGS) entry which is preliminary data.</text>
</comment>
<evidence type="ECO:0000256" key="1">
    <source>
        <dbReference type="ARBA" id="ARBA00009674"/>
    </source>
</evidence>
<evidence type="ECO:0000313" key="5">
    <source>
        <dbReference type="Proteomes" id="UP000886653"/>
    </source>
</evidence>
<evidence type="ECO:0000313" key="4">
    <source>
        <dbReference type="EMBL" id="KAG0150465.1"/>
    </source>
</evidence>
<dbReference type="GO" id="GO:0043328">
    <property type="term" value="P:protein transport to vacuole involved in ubiquitin-dependent protein catabolic process via the multivesicular body sorting pathway"/>
    <property type="evidence" value="ECO:0007669"/>
    <property type="project" value="TreeGrafter"/>
</dbReference>
<dbReference type="InterPro" id="IPR036388">
    <property type="entry name" value="WH-like_DNA-bd_sf"/>
</dbReference>
<keyword evidence="3" id="KW-0653">Protein transport</keyword>
<dbReference type="InterPro" id="IPR036390">
    <property type="entry name" value="WH_DNA-bd_sf"/>
</dbReference>
<organism evidence="4 5">
    <name type="scientific">Cronartium quercuum f. sp. fusiforme G11</name>
    <dbReference type="NCBI Taxonomy" id="708437"/>
    <lineage>
        <taxon>Eukaryota</taxon>
        <taxon>Fungi</taxon>
        <taxon>Dikarya</taxon>
        <taxon>Basidiomycota</taxon>
        <taxon>Pucciniomycotina</taxon>
        <taxon>Pucciniomycetes</taxon>
        <taxon>Pucciniales</taxon>
        <taxon>Coleosporiaceae</taxon>
        <taxon>Cronartium</taxon>
    </lineage>
</organism>
<protein>
    <submittedName>
        <fullName evidence="4">Uncharacterized protein</fullName>
    </submittedName>
</protein>
<keyword evidence="2" id="KW-0813">Transport</keyword>
<comment type="similarity">
    <text evidence="1">Belongs to the VPS25 family.</text>
</comment>
<dbReference type="Gene3D" id="1.10.10.10">
    <property type="entry name" value="Winged helix-like DNA-binding domain superfamily/Winged helix DNA-binding domain"/>
    <property type="match status" value="1"/>
</dbReference>
<proteinExistence type="inferred from homology"/>
<dbReference type="Pfam" id="PF05871">
    <property type="entry name" value="ESCRT-II"/>
    <property type="match status" value="1"/>
</dbReference>
<name>A0A9P6NNM6_9BASI</name>
<sequence>MEQALPPSGESSNSSNTKCTLPIVVAKSGYKFPSIYSFPPFFTKQPNPQTWAHQAQLWQELIISYCRFHRLFKFELSSASQTLELFNNASISRSAEYDPQRTSMSQSSPTYVVVYFHPLSYWSSLIYNHVLSHGLTNSVMTLHELSSDEAGPELEGLDGFVLRKALGVLVKQGKAKMLKGTLDGVGGEADGVKFF</sequence>
<dbReference type="PANTHER" id="PTHR13149">
    <property type="entry name" value="VACUOLAR PROTEIN SORTING-ASSOCIATED PROTEIN VPS25"/>
    <property type="match status" value="1"/>
</dbReference>
<evidence type="ECO:0000256" key="2">
    <source>
        <dbReference type="ARBA" id="ARBA00022448"/>
    </source>
</evidence>
<dbReference type="Proteomes" id="UP000886653">
    <property type="component" value="Unassembled WGS sequence"/>
</dbReference>
<dbReference type="OrthoDB" id="245150at2759"/>
<keyword evidence="5" id="KW-1185">Reference proteome</keyword>
<dbReference type="Gene3D" id="1.10.10.570">
    <property type="entry name" value="Winged helix' DNA-binding domain. Chain C. Domain 1"/>
    <property type="match status" value="1"/>
</dbReference>
<dbReference type="GO" id="GO:0042803">
    <property type="term" value="F:protein homodimerization activity"/>
    <property type="evidence" value="ECO:0007669"/>
    <property type="project" value="TreeGrafter"/>
</dbReference>
<dbReference type="PANTHER" id="PTHR13149:SF0">
    <property type="entry name" value="VACUOLAR PROTEIN-SORTING-ASSOCIATED PROTEIN 25"/>
    <property type="match status" value="1"/>
</dbReference>
<dbReference type="InterPro" id="IPR008570">
    <property type="entry name" value="ESCRT-II_cplx_Vps25-sub"/>
</dbReference>
<accession>A0A9P6NNM6</accession>